<accession>Q33AG2</accession>
<reference evidence="1" key="1">
    <citation type="journal article" date="2003" name="Science">
        <title>In-depth view of structure, activity, and evolution of rice chromosome 10.</title>
        <authorList>
            <consortium name="Rice Chromosome 10 Sequencing Consortium"/>
        </authorList>
    </citation>
    <scope>NUCLEOTIDE SEQUENCE [LARGE SCALE GENOMIC DNA]</scope>
</reference>
<proteinExistence type="predicted"/>
<dbReference type="EMBL" id="DP000086">
    <property type="protein sequence ID" value="ABB46963.1"/>
    <property type="molecule type" value="Genomic_DNA"/>
</dbReference>
<sequence>MADAEKDDGAAVFFNPAMGSRHFSGQDHALHDEHNMEKLRTVFHEEREDDVTITIMDTTVAHIMDQQEAITIKSSKC</sequence>
<protein>
    <submittedName>
        <fullName evidence="1">Retrotransposon, putative, centromere-specific</fullName>
    </submittedName>
</protein>
<gene>
    <name evidence="1" type="ordered locus">LOC_Os10g10230</name>
</gene>
<reference evidence="1" key="2">
    <citation type="submission" date="2003-05" db="EMBL/GenBank/DDBJ databases">
        <authorList>
            <person name="Buell C.R."/>
            <person name="Wing R.A."/>
            <person name="McCombie W.R."/>
            <person name="Messing J."/>
            <person name="Yuan Q."/>
            <person name="Ouyang S."/>
        </authorList>
    </citation>
    <scope>NUCLEOTIDE SEQUENCE</scope>
</reference>
<organism evidence="1">
    <name type="scientific">Oryza sativa subsp. japonica</name>
    <name type="common">Rice</name>
    <dbReference type="NCBI Taxonomy" id="39947"/>
    <lineage>
        <taxon>Eukaryota</taxon>
        <taxon>Viridiplantae</taxon>
        <taxon>Streptophyta</taxon>
        <taxon>Embryophyta</taxon>
        <taxon>Tracheophyta</taxon>
        <taxon>Spermatophyta</taxon>
        <taxon>Magnoliopsida</taxon>
        <taxon>Liliopsida</taxon>
        <taxon>Poales</taxon>
        <taxon>Poaceae</taxon>
        <taxon>BOP clade</taxon>
        <taxon>Oryzoideae</taxon>
        <taxon>Oryzeae</taxon>
        <taxon>Oryzinae</taxon>
        <taxon>Oryza</taxon>
        <taxon>Oryza sativa</taxon>
    </lineage>
</organism>
<evidence type="ECO:0000313" key="1">
    <source>
        <dbReference type="EMBL" id="ABB46963.1"/>
    </source>
</evidence>
<dbReference type="AlphaFoldDB" id="Q33AG2"/>
<reference evidence="1" key="3">
    <citation type="submission" date="2006-07" db="EMBL/GenBank/DDBJ databases">
        <authorList>
            <person name="Buell R."/>
        </authorList>
    </citation>
    <scope>NUCLEOTIDE SEQUENCE</scope>
</reference>
<name>Q33AG2_ORYSJ</name>